<evidence type="ECO:0000259" key="4">
    <source>
        <dbReference type="PROSITE" id="PS50146"/>
    </source>
</evidence>
<dbReference type="PANTHER" id="PTHR12358:SF106">
    <property type="entry name" value="LIPID KINASE YEGS"/>
    <property type="match status" value="1"/>
</dbReference>
<feature type="domain" description="DAGKc" evidence="4">
    <location>
        <begin position="1"/>
        <end position="142"/>
    </location>
</feature>
<proteinExistence type="inferred from homology"/>
<comment type="cofactor">
    <cofactor evidence="1">
        <name>Mg(2+)</name>
        <dbReference type="ChEBI" id="CHEBI:18420"/>
    </cofactor>
</comment>
<feature type="compositionally biased region" description="Low complexity" evidence="3">
    <location>
        <begin position="360"/>
        <end position="369"/>
    </location>
</feature>
<keyword evidence="5" id="KW-0808">Transferase</keyword>
<evidence type="ECO:0000256" key="1">
    <source>
        <dbReference type="ARBA" id="ARBA00001946"/>
    </source>
</evidence>
<organism evidence="5 6">
    <name type="scientific">Corynebacterium marinum DSM 44953</name>
    <dbReference type="NCBI Taxonomy" id="1224162"/>
    <lineage>
        <taxon>Bacteria</taxon>
        <taxon>Bacillati</taxon>
        <taxon>Actinomycetota</taxon>
        <taxon>Actinomycetes</taxon>
        <taxon>Mycobacteriales</taxon>
        <taxon>Corynebacteriaceae</taxon>
        <taxon>Corynebacterium</taxon>
    </lineage>
</organism>
<dbReference type="InterPro" id="IPR001206">
    <property type="entry name" value="Diacylglycerol_kinase_cat_dom"/>
</dbReference>
<evidence type="ECO:0000256" key="2">
    <source>
        <dbReference type="ARBA" id="ARBA00005983"/>
    </source>
</evidence>
<dbReference type="Pfam" id="PF00781">
    <property type="entry name" value="DAGK_cat"/>
    <property type="match status" value="1"/>
</dbReference>
<dbReference type="GO" id="GO:0005886">
    <property type="term" value="C:plasma membrane"/>
    <property type="evidence" value="ECO:0007669"/>
    <property type="project" value="TreeGrafter"/>
</dbReference>
<accession>A0A0B6TVQ7</accession>
<dbReference type="SMART" id="SM00046">
    <property type="entry name" value="DAGKc"/>
    <property type="match status" value="1"/>
</dbReference>
<evidence type="ECO:0000256" key="3">
    <source>
        <dbReference type="SAM" id="MobiDB-lite"/>
    </source>
</evidence>
<dbReference type="PROSITE" id="PS50146">
    <property type="entry name" value="DAGK"/>
    <property type="match status" value="1"/>
</dbReference>
<dbReference type="InterPro" id="IPR050187">
    <property type="entry name" value="Lipid_Phosphate_FormReg"/>
</dbReference>
<name>A0A0B6TVQ7_9CORY</name>
<dbReference type="Gene3D" id="3.40.50.10330">
    <property type="entry name" value="Probable inorganic polyphosphate/atp-NAD kinase, domain 1"/>
    <property type="match status" value="1"/>
</dbReference>
<sequence>MRVLLIANPNSTSQSDRLFRRIIPLLRSVGGLRLTARFTHHSGHAEAICTGLTRRDWDVIVVVGGDGTVHEAVNGLLGPVGGKARDPLGLPALAVIPTGSANVFARALGFPPDPVLAARRLAGLLRADLRRPICLGTWNDRWFAVNAGFGMDADVVARVHDARQHGFAATPLRYLRVSLLVWLRARRDPPHIDVHARSADGRELNLRDVPLFVASNTNPWTFLGPLPVVTNPRNSFDQGLGLFGLTSLRGVRGAASMLHLVGFGHRTFFEEWIRGRTVQFDDAADVELRCRRPQRFQADGEYVGEFAAAVLGSRTNAIEVFAPKQAYPVARSRWKVLRDGVRIIGSLTRYRKHRQGRDLPGAPGRWGAPPRRRWSRRTC</sequence>
<dbReference type="SUPFAM" id="SSF111331">
    <property type="entry name" value="NAD kinase/diacylglycerol kinase-like"/>
    <property type="match status" value="1"/>
</dbReference>
<feature type="compositionally biased region" description="Basic residues" evidence="3">
    <location>
        <begin position="370"/>
        <end position="379"/>
    </location>
</feature>
<feature type="region of interest" description="Disordered" evidence="3">
    <location>
        <begin position="354"/>
        <end position="379"/>
    </location>
</feature>
<comment type="similarity">
    <text evidence="2">Belongs to the diacylglycerol/lipid kinase family.</text>
</comment>
<dbReference type="PANTHER" id="PTHR12358">
    <property type="entry name" value="SPHINGOSINE KINASE"/>
    <property type="match status" value="1"/>
</dbReference>
<reference evidence="5 6" key="1">
    <citation type="submission" date="2014-05" db="EMBL/GenBank/DDBJ databases">
        <title>Complete genome sequence of Corynebacterium marinum DSM 44953.</title>
        <authorList>
            <person name="Schaffert L."/>
            <person name="Albersmeier A."/>
            <person name="Kalinowski J."/>
            <person name="Ruckert C."/>
        </authorList>
    </citation>
    <scope>NUCLEOTIDE SEQUENCE [LARGE SCALE GENOMIC DNA]</scope>
    <source>
        <strain evidence="5 6">DSM 44953</strain>
    </source>
</reference>
<dbReference type="KEGG" id="cmq:B840_10560"/>
<dbReference type="InterPro" id="IPR016064">
    <property type="entry name" value="NAD/diacylglycerol_kinase_sf"/>
</dbReference>
<keyword evidence="6" id="KW-1185">Reference proteome</keyword>
<dbReference type="Gene3D" id="2.60.200.40">
    <property type="match status" value="1"/>
</dbReference>
<keyword evidence="5" id="KW-0418">Kinase</keyword>
<evidence type="ECO:0000313" key="6">
    <source>
        <dbReference type="Proteomes" id="UP000031928"/>
    </source>
</evidence>
<dbReference type="EMBL" id="CP007790">
    <property type="protein sequence ID" value="AJK69685.1"/>
    <property type="molecule type" value="Genomic_DNA"/>
</dbReference>
<dbReference type="InterPro" id="IPR017438">
    <property type="entry name" value="ATP-NAD_kinase_N"/>
</dbReference>
<dbReference type="AlphaFoldDB" id="A0A0B6TVQ7"/>
<evidence type="ECO:0000313" key="5">
    <source>
        <dbReference type="EMBL" id="AJK69685.1"/>
    </source>
</evidence>
<dbReference type="OrthoDB" id="142078at2"/>
<dbReference type="Proteomes" id="UP000031928">
    <property type="component" value="Chromosome"/>
</dbReference>
<dbReference type="RefSeq" id="WP_084602982.1">
    <property type="nucleotide sequence ID" value="NZ_CP007790.1"/>
</dbReference>
<protein>
    <submittedName>
        <fullName evidence="5">Diacylglycerol kinase</fullName>
    </submittedName>
</protein>
<gene>
    <name evidence="5" type="ORF">B840_10560</name>
</gene>
<dbReference type="STRING" id="1224162.B840_10560"/>
<dbReference type="HOGENOM" id="CLU_045532_2_1_11"/>
<dbReference type="GO" id="GO:0004143">
    <property type="term" value="F:ATP-dependent diacylglycerol kinase activity"/>
    <property type="evidence" value="ECO:0007669"/>
    <property type="project" value="TreeGrafter"/>
</dbReference>